<proteinExistence type="predicted"/>
<dbReference type="Proteomes" id="UP000887159">
    <property type="component" value="Unassembled WGS sequence"/>
</dbReference>
<comment type="caution">
    <text evidence="1">The sequence shown here is derived from an EMBL/GenBank/DDBJ whole genome shotgun (WGS) entry which is preliminary data.</text>
</comment>
<name>A0A8X7BAA9_TRICX</name>
<evidence type="ECO:0000313" key="1">
    <source>
        <dbReference type="EMBL" id="GFY24916.1"/>
    </source>
</evidence>
<reference evidence="1" key="1">
    <citation type="submission" date="2020-08" db="EMBL/GenBank/DDBJ databases">
        <title>Multicomponent nature underlies the extraordinary mechanical properties of spider dragline silk.</title>
        <authorList>
            <person name="Kono N."/>
            <person name="Nakamura H."/>
            <person name="Mori M."/>
            <person name="Yoshida Y."/>
            <person name="Ohtoshi R."/>
            <person name="Malay A.D."/>
            <person name="Moran D.A.P."/>
            <person name="Tomita M."/>
            <person name="Numata K."/>
            <person name="Arakawa K."/>
        </authorList>
    </citation>
    <scope>NUCLEOTIDE SEQUENCE</scope>
</reference>
<gene>
    <name evidence="1" type="primary">X975_07143</name>
    <name evidence="1" type="ORF">TNCV_2691071</name>
</gene>
<sequence length="146" mass="17064">MTVYRRLIERNLRSYRPLRHLSLTPAHCQTTLRWFLVRSGWNHDDWRRIVFRKESCLQLCPDDNRSRVSRRPGFSNTSLASQITRFLSSRACLGRRLPLLGNADFLIWQLEKIGQEIPQETDTGLYHSVPRRVTAVIQARVGSTLC</sequence>
<protein>
    <submittedName>
        <fullName evidence="1">HTH_Tnp_Tc3_2 domain-containing protein</fullName>
    </submittedName>
</protein>
<keyword evidence="2" id="KW-1185">Reference proteome</keyword>
<dbReference type="AlphaFoldDB" id="A0A8X7BAA9"/>
<evidence type="ECO:0000313" key="2">
    <source>
        <dbReference type="Proteomes" id="UP000887159"/>
    </source>
</evidence>
<dbReference type="EMBL" id="BMAU01021370">
    <property type="protein sequence ID" value="GFY24916.1"/>
    <property type="molecule type" value="Genomic_DNA"/>
</dbReference>
<accession>A0A8X7BAA9</accession>
<organism evidence="1 2">
    <name type="scientific">Trichonephila clavipes</name>
    <name type="common">Golden silk orbweaver</name>
    <name type="synonym">Nephila clavipes</name>
    <dbReference type="NCBI Taxonomy" id="2585209"/>
    <lineage>
        <taxon>Eukaryota</taxon>
        <taxon>Metazoa</taxon>
        <taxon>Ecdysozoa</taxon>
        <taxon>Arthropoda</taxon>
        <taxon>Chelicerata</taxon>
        <taxon>Arachnida</taxon>
        <taxon>Araneae</taxon>
        <taxon>Araneomorphae</taxon>
        <taxon>Entelegynae</taxon>
        <taxon>Araneoidea</taxon>
        <taxon>Nephilidae</taxon>
        <taxon>Trichonephila</taxon>
    </lineage>
</organism>